<accession>A0AAD8AWT8</accession>
<feature type="non-terminal residue" evidence="1">
    <location>
        <position position="1"/>
    </location>
</feature>
<reference evidence="1" key="1">
    <citation type="journal article" date="2023" name="PLoS Negl. Trop. Dis.">
        <title>A genome sequence for Biomphalaria pfeifferi, the major vector snail for the human-infecting parasite Schistosoma mansoni.</title>
        <authorList>
            <person name="Bu L."/>
            <person name="Lu L."/>
            <person name="Laidemitt M.R."/>
            <person name="Zhang S.M."/>
            <person name="Mutuku M."/>
            <person name="Mkoji G."/>
            <person name="Steinauer M."/>
            <person name="Loker E.S."/>
        </authorList>
    </citation>
    <scope>NUCLEOTIDE SEQUENCE</scope>
    <source>
        <strain evidence="1">KasaAsao</strain>
    </source>
</reference>
<keyword evidence="2" id="KW-1185">Reference proteome</keyword>
<organism evidence="1 2">
    <name type="scientific">Biomphalaria pfeifferi</name>
    <name type="common">Bloodfluke planorb</name>
    <name type="synonym">Freshwater snail</name>
    <dbReference type="NCBI Taxonomy" id="112525"/>
    <lineage>
        <taxon>Eukaryota</taxon>
        <taxon>Metazoa</taxon>
        <taxon>Spiralia</taxon>
        <taxon>Lophotrochozoa</taxon>
        <taxon>Mollusca</taxon>
        <taxon>Gastropoda</taxon>
        <taxon>Heterobranchia</taxon>
        <taxon>Euthyneura</taxon>
        <taxon>Panpulmonata</taxon>
        <taxon>Hygrophila</taxon>
        <taxon>Lymnaeoidea</taxon>
        <taxon>Planorbidae</taxon>
        <taxon>Biomphalaria</taxon>
    </lineage>
</organism>
<dbReference type="Proteomes" id="UP001233172">
    <property type="component" value="Unassembled WGS sequence"/>
</dbReference>
<dbReference type="AlphaFoldDB" id="A0AAD8AWT8"/>
<evidence type="ECO:0000313" key="1">
    <source>
        <dbReference type="EMBL" id="KAK0042465.1"/>
    </source>
</evidence>
<feature type="non-terminal residue" evidence="1">
    <location>
        <position position="49"/>
    </location>
</feature>
<gene>
    <name evidence="1" type="ORF">Bpfe_028118</name>
</gene>
<dbReference type="EMBL" id="JASAOG010000240">
    <property type="protein sequence ID" value="KAK0042465.1"/>
    <property type="molecule type" value="Genomic_DNA"/>
</dbReference>
<name>A0AAD8AWT8_BIOPF</name>
<sequence>YSQACYSFLYNDNTKWCTPGGKLSPLQPEPTLEEGDLYVLLSNDAYDGF</sequence>
<proteinExistence type="predicted"/>
<comment type="caution">
    <text evidence="1">The sequence shown here is derived from an EMBL/GenBank/DDBJ whole genome shotgun (WGS) entry which is preliminary data.</text>
</comment>
<protein>
    <submittedName>
        <fullName evidence="1">Collectin-10</fullName>
    </submittedName>
</protein>
<reference evidence="1" key="2">
    <citation type="submission" date="2023-04" db="EMBL/GenBank/DDBJ databases">
        <authorList>
            <person name="Bu L."/>
            <person name="Lu L."/>
            <person name="Laidemitt M.R."/>
            <person name="Zhang S.M."/>
            <person name="Mutuku M."/>
            <person name="Mkoji G."/>
            <person name="Steinauer M."/>
            <person name="Loker E.S."/>
        </authorList>
    </citation>
    <scope>NUCLEOTIDE SEQUENCE</scope>
    <source>
        <strain evidence="1">KasaAsao</strain>
        <tissue evidence="1">Whole Snail</tissue>
    </source>
</reference>
<evidence type="ECO:0000313" key="2">
    <source>
        <dbReference type="Proteomes" id="UP001233172"/>
    </source>
</evidence>